<keyword evidence="3" id="KW-1185">Reference proteome</keyword>
<keyword evidence="1" id="KW-0472">Membrane</keyword>
<dbReference type="OrthoDB" id="9804829at2"/>
<feature type="transmembrane region" description="Helical" evidence="1">
    <location>
        <begin position="110"/>
        <end position="131"/>
    </location>
</feature>
<accession>A0A0Q3TDT1</accession>
<evidence type="ECO:0000256" key="1">
    <source>
        <dbReference type="SAM" id="Phobius"/>
    </source>
</evidence>
<dbReference type="Pfam" id="PF22564">
    <property type="entry name" value="HAAS"/>
    <property type="match status" value="1"/>
</dbReference>
<proteinExistence type="predicted"/>
<feature type="transmembrane region" description="Helical" evidence="1">
    <location>
        <begin position="81"/>
        <end position="103"/>
    </location>
</feature>
<name>A0A0Q3TDT1_9BACI</name>
<feature type="transmembrane region" description="Helical" evidence="1">
    <location>
        <begin position="137"/>
        <end position="160"/>
    </location>
</feature>
<organism evidence="2 3">
    <name type="scientific">Heyndrickxia shackletonii</name>
    <dbReference type="NCBI Taxonomy" id="157838"/>
    <lineage>
        <taxon>Bacteria</taxon>
        <taxon>Bacillati</taxon>
        <taxon>Bacillota</taxon>
        <taxon>Bacilli</taxon>
        <taxon>Bacillales</taxon>
        <taxon>Bacillaceae</taxon>
        <taxon>Heyndrickxia</taxon>
    </lineage>
</organism>
<dbReference type="RefSeq" id="WP_055737886.1">
    <property type="nucleotide sequence ID" value="NZ_JAAIWL010000052.1"/>
</dbReference>
<evidence type="ECO:0000313" key="2">
    <source>
        <dbReference type="EMBL" id="KQL52206.1"/>
    </source>
</evidence>
<keyword evidence="1" id="KW-0812">Transmembrane</keyword>
<dbReference type="Proteomes" id="UP000051888">
    <property type="component" value="Unassembled WGS sequence"/>
</dbReference>
<evidence type="ECO:0000313" key="3">
    <source>
        <dbReference type="Proteomes" id="UP000051888"/>
    </source>
</evidence>
<reference evidence="2 3" key="1">
    <citation type="submission" date="2015-09" db="EMBL/GenBank/DDBJ databases">
        <title>Genome sequencing project for genomic taxonomy and phylogenomics of Bacillus-like bacteria.</title>
        <authorList>
            <person name="Liu B."/>
            <person name="Wang J."/>
            <person name="Zhu Y."/>
            <person name="Liu G."/>
            <person name="Chen Q."/>
            <person name="Chen Z."/>
            <person name="Lan J."/>
            <person name="Che J."/>
            <person name="Ge C."/>
            <person name="Shi H."/>
            <person name="Pan Z."/>
            <person name="Liu X."/>
        </authorList>
    </citation>
    <scope>NUCLEOTIDE SEQUENCE [LARGE SCALE GENOMIC DNA]</scope>
    <source>
        <strain evidence="2 3">LMG 18435</strain>
    </source>
</reference>
<keyword evidence="1" id="KW-1133">Transmembrane helix</keyword>
<dbReference type="PATRIC" id="fig|157838.3.peg.159"/>
<evidence type="ECO:0008006" key="4">
    <source>
        <dbReference type="Google" id="ProtNLM"/>
    </source>
</evidence>
<sequence length="186" mass="20611">MTKDEFLNKLNEALRGLSLNERRDILQDYEEHFVIGLEEGKTEAEIAERLGSPSSIGKDLLASYHIDRVEQSVTAGNIIRAIWAVIGLSFFNLIIVLGPFVALVGVICGLWVASLGFTLAPLLVIFDFLVHPGTFEFFHLFVSIALCGLGILLGIGMFFVTKVLNKGFIRYLKFNVSLVRGGLKHE</sequence>
<comment type="caution">
    <text evidence="2">The sequence shown here is derived from an EMBL/GenBank/DDBJ whole genome shotgun (WGS) entry which is preliminary data.</text>
</comment>
<protein>
    <recommendedName>
        <fullName evidence="4">DUF1700 domain-containing protein</fullName>
    </recommendedName>
</protein>
<dbReference type="AlphaFoldDB" id="A0A0Q3TDT1"/>
<gene>
    <name evidence="2" type="ORF">AN964_00730</name>
</gene>
<dbReference type="EMBL" id="LJJC01000004">
    <property type="protein sequence ID" value="KQL52206.1"/>
    <property type="molecule type" value="Genomic_DNA"/>
</dbReference>
<dbReference type="STRING" id="157838.AN964_00730"/>